<proteinExistence type="predicted"/>
<reference evidence="2" key="1">
    <citation type="submission" date="2017-02" db="EMBL/GenBank/DDBJ databases">
        <authorList>
            <person name="Varghese N."/>
            <person name="Submissions S."/>
        </authorList>
    </citation>
    <scope>NUCLEOTIDE SEQUENCE [LARGE SCALE GENOMIC DNA]</scope>
    <source>
        <strain evidence="2">ATCC BAA-73</strain>
    </source>
</reference>
<accession>A0A1T4NWX3</accession>
<protein>
    <submittedName>
        <fullName evidence="1">Uncharacterized protein</fullName>
    </submittedName>
</protein>
<dbReference type="Proteomes" id="UP000190625">
    <property type="component" value="Unassembled WGS sequence"/>
</dbReference>
<sequence length="78" mass="9069">MLVVIKQDIFGQLPDVLEDAWINVAIGEKEKAKRIIDSAPEKHPFEIKYNEQARASDWETCTKILNKQSKLDELKKSW</sequence>
<evidence type="ECO:0000313" key="2">
    <source>
        <dbReference type="Proteomes" id="UP000190625"/>
    </source>
</evidence>
<dbReference type="STRING" id="142842.SAMN02745118_01957"/>
<organism evidence="1 2">
    <name type="scientific">Selenihalanaerobacter shriftii</name>
    <dbReference type="NCBI Taxonomy" id="142842"/>
    <lineage>
        <taxon>Bacteria</taxon>
        <taxon>Bacillati</taxon>
        <taxon>Bacillota</taxon>
        <taxon>Clostridia</taxon>
        <taxon>Halanaerobiales</taxon>
        <taxon>Halobacteroidaceae</taxon>
        <taxon>Selenihalanaerobacter</taxon>
    </lineage>
</organism>
<dbReference type="EMBL" id="FUWM01000016">
    <property type="protein sequence ID" value="SJZ83542.1"/>
    <property type="molecule type" value="Genomic_DNA"/>
</dbReference>
<name>A0A1T4NWX3_9FIRM</name>
<evidence type="ECO:0000313" key="1">
    <source>
        <dbReference type="EMBL" id="SJZ83542.1"/>
    </source>
</evidence>
<dbReference type="AlphaFoldDB" id="A0A1T4NWX3"/>
<keyword evidence="2" id="KW-1185">Reference proteome</keyword>
<gene>
    <name evidence="1" type="ORF">SAMN02745118_01957</name>
</gene>